<sequence length="60" mass="6589">MIGWNEECVVWLATLGWRIFDEQKLAVVLLAANAGAAGDELFEAADSVNFVNHIVTALER</sequence>
<reference evidence="1" key="1">
    <citation type="submission" date="2020-05" db="EMBL/GenBank/DDBJ databases">
        <authorList>
            <person name="Chiriac C."/>
            <person name="Salcher M."/>
            <person name="Ghai R."/>
            <person name="Kavagutti S V."/>
        </authorList>
    </citation>
    <scope>NUCLEOTIDE SEQUENCE</scope>
</reference>
<accession>A0A6J6HCQ0</accession>
<organism evidence="1">
    <name type="scientific">freshwater metagenome</name>
    <dbReference type="NCBI Taxonomy" id="449393"/>
    <lineage>
        <taxon>unclassified sequences</taxon>
        <taxon>metagenomes</taxon>
        <taxon>ecological metagenomes</taxon>
    </lineage>
</organism>
<name>A0A6J6HCQ0_9ZZZZ</name>
<gene>
    <name evidence="1" type="ORF">UFOPK1855_00401</name>
</gene>
<dbReference type="EMBL" id="CAEZUW010000047">
    <property type="protein sequence ID" value="CAB4610736.1"/>
    <property type="molecule type" value="Genomic_DNA"/>
</dbReference>
<proteinExistence type="predicted"/>
<dbReference type="AlphaFoldDB" id="A0A6J6HCQ0"/>
<evidence type="ECO:0000313" key="1">
    <source>
        <dbReference type="EMBL" id="CAB4610736.1"/>
    </source>
</evidence>
<protein>
    <submittedName>
        <fullName evidence="1">Unannotated protein</fullName>
    </submittedName>
</protein>